<sequence length="103" mass="11455">QSMPRHSCLPIRSVAVEEEADESAHAPEARGKRPRQPKRPMEHQVGIHGELGEAGRTRPAKRSIRYRDPSKPRPRLPKGAADDVALSWSRAVKRAPEEPATPL</sequence>
<accession>A0A0H2U765</accession>
<evidence type="ECO:0000256" key="1">
    <source>
        <dbReference type="SAM" id="MobiDB-lite"/>
    </source>
</evidence>
<reference evidence="2" key="1">
    <citation type="submission" date="2010-05" db="EMBL/GenBank/DDBJ databases">
        <title>The Genome Sequence of Magnaporthe poae strain ATCC 64411.</title>
        <authorList>
            <consortium name="The Broad Institute Genome Sequencing Platform"/>
            <consortium name="Broad Institute Genome Sequencing Center for Infectious Disease"/>
            <person name="Ma L.-J."/>
            <person name="Dead R."/>
            <person name="Young S."/>
            <person name="Zeng Q."/>
            <person name="Koehrsen M."/>
            <person name="Alvarado L."/>
            <person name="Berlin A."/>
            <person name="Chapman S.B."/>
            <person name="Chen Z."/>
            <person name="Freedman E."/>
            <person name="Gellesch M."/>
            <person name="Goldberg J."/>
            <person name="Griggs A."/>
            <person name="Gujja S."/>
            <person name="Heilman E.R."/>
            <person name="Heiman D."/>
            <person name="Hepburn T."/>
            <person name="Howarth C."/>
            <person name="Jen D."/>
            <person name="Larson L."/>
            <person name="Mehta T."/>
            <person name="Neiman D."/>
            <person name="Pearson M."/>
            <person name="Roberts A."/>
            <person name="Saif S."/>
            <person name="Shea T."/>
            <person name="Shenoy N."/>
            <person name="Sisk P."/>
            <person name="Stolte C."/>
            <person name="Sykes S."/>
            <person name="Walk T."/>
            <person name="White J."/>
            <person name="Yandava C."/>
            <person name="Haas B."/>
            <person name="Nusbaum C."/>
            <person name="Birren B."/>
        </authorList>
    </citation>
    <scope>NUCLEOTIDE SEQUENCE</scope>
    <source>
        <strain evidence="2">ATCC 64411</strain>
    </source>
</reference>
<organism evidence="2">
    <name type="scientific">Magnaporthiopsis poae (strain ATCC 64411 / 73-15)</name>
    <name type="common">Kentucky bluegrass fungus</name>
    <name type="synonym">Magnaporthe poae</name>
    <dbReference type="NCBI Taxonomy" id="644358"/>
    <lineage>
        <taxon>Eukaryota</taxon>
        <taxon>Fungi</taxon>
        <taxon>Dikarya</taxon>
        <taxon>Ascomycota</taxon>
        <taxon>Pezizomycotina</taxon>
        <taxon>Sordariomycetes</taxon>
        <taxon>Sordariomycetidae</taxon>
        <taxon>Magnaporthales</taxon>
        <taxon>Magnaporthaceae</taxon>
        <taxon>Magnaporthiopsis</taxon>
    </lineage>
</organism>
<protein>
    <submittedName>
        <fullName evidence="2">Uncharacterized protein</fullName>
    </submittedName>
</protein>
<evidence type="ECO:0000313" key="2">
    <source>
        <dbReference type="EMBL" id="KLU89806.1"/>
    </source>
</evidence>
<feature type="non-terminal residue" evidence="2">
    <location>
        <position position="1"/>
    </location>
</feature>
<feature type="region of interest" description="Disordered" evidence="1">
    <location>
        <begin position="1"/>
        <end position="103"/>
    </location>
</feature>
<dbReference type="VEuPathDB" id="FungiDB:MAPG_08775"/>
<dbReference type="EMBL" id="GL876973">
    <property type="protein sequence ID" value="KLU89806.1"/>
    <property type="molecule type" value="Genomic_DNA"/>
</dbReference>
<name>A0A0H2U765_MAGP6</name>
<reference evidence="2" key="2">
    <citation type="submission" date="2011-03" db="EMBL/GenBank/DDBJ databases">
        <title>Annotation of Magnaporthe poae ATCC 64411.</title>
        <authorList>
            <person name="Ma L.-J."/>
            <person name="Dead R."/>
            <person name="Young S.K."/>
            <person name="Zeng Q."/>
            <person name="Gargeya S."/>
            <person name="Fitzgerald M."/>
            <person name="Haas B."/>
            <person name="Abouelleil A."/>
            <person name="Alvarado L."/>
            <person name="Arachchi H.M."/>
            <person name="Berlin A."/>
            <person name="Brown A."/>
            <person name="Chapman S.B."/>
            <person name="Chen Z."/>
            <person name="Dunbar C."/>
            <person name="Freedman E."/>
            <person name="Gearin G."/>
            <person name="Gellesch M."/>
            <person name="Goldberg J."/>
            <person name="Griggs A."/>
            <person name="Gujja S."/>
            <person name="Heiman D."/>
            <person name="Howarth C."/>
            <person name="Larson L."/>
            <person name="Lui A."/>
            <person name="MacDonald P.J.P."/>
            <person name="Mehta T."/>
            <person name="Montmayeur A."/>
            <person name="Murphy C."/>
            <person name="Neiman D."/>
            <person name="Pearson M."/>
            <person name="Priest M."/>
            <person name="Roberts A."/>
            <person name="Saif S."/>
            <person name="Shea T."/>
            <person name="Shenoy N."/>
            <person name="Sisk P."/>
            <person name="Stolte C."/>
            <person name="Sykes S."/>
            <person name="Yandava C."/>
            <person name="Wortman J."/>
            <person name="Nusbaum C."/>
            <person name="Birren B."/>
        </authorList>
    </citation>
    <scope>NUCLEOTIDE SEQUENCE</scope>
    <source>
        <strain evidence="2">ATCC 64411</strain>
    </source>
</reference>
<proteinExistence type="predicted"/>
<feature type="compositionally biased region" description="Basic and acidic residues" evidence="1">
    <location>
        <begin position="22"/>
        <end position="31"/>
    </location>
</feature>
<dbReference type="AlphaFoldDB" id="A0A0H2U765"/>
<gene>
    <name evidence="2" type="ORF">MAPG_08775</name>
</gene>